<accession>A0A919ANR8</accession>
<dbReference type="Gene3D" id="2.40.170.20">
    <property type="entry name" value="TonB-dependent receptor, beta-barrel domain"/>
    <property type="match status" value="1"/>
</dbReference>
<sequence length="925" mass="100154">MSNIKRATALRKTLLLGTVAGVAAVYAPSISAQDQSADISLEEIVVTGSHIRRDGYEARAPINVINRSDFTDQGASTVVDIVKYLPVNTGSFLTQETGSLIGTSQFNIRGLGTGSSLTLINGRRAGKSATADGLGNQFFDVNQLPLSMIERIDVQTDGAGVTYGSEAVGGVVNIVTRKGFEGFEISGKMASSSHDQWNVSIATGAKSDKGSINLYATYYRQTRNDRSDFQWLRERIGPERPDGNSALTSSSGAPGTWQRALFDDNGVFLGTSGNTIPDPDCEEAGGILSGGRCRHSFEDQVSVIPEETRIQAFAEAEYNLTDELRVFTEISFSNNEVDRTNGPNLFRNGLAGGNMYIPADHPFNFYVSDGADGIMYIDPTQWDNSIHQAVDLTCQCRPLGDEFNGDRSEFDREFRYNYYRALGGVNYEINDSWYIEADFIYNKAERSNRAAYGYVASELNKSLLNGTFNPFGTRTTNPTLVSPKDGVSVAALDYDDFAKWHHRSLTTAVAEQSVADLIVSGDAFEMSGGMVGIAFGGQFRDETFIQHNDPLSSVGLGSTPDTSPLVIQGSTKVYAVFAEALLPVTADLEVTVAARHEKFSGGVKTTDPKIGARWQMTDDIALRASYGTSFQLPSARQKSSSSSTQFLDDPAILGANGNMTCDGGNASNTTINVTGSDDLQPQTAKNVNAGIVVQKAGFSGSIDYWRFDYTNLIGPDGVAQAIVSGECNGGVFQADPRVIRSPSGQVRSVNLSNGNFGGVVTDGLDIQAGYTFPDSDYGQFGLRGSLSYVNKFDVDREGNGDIWAGAGTRNFANPFNSVPRWRGNVRLNWNLDVHSANAAIRYISSYENDQGTDSPKIGSWASMDLRYSYAMPELFNAETARISIGVNNVFDKKPPALADRQRPGYDATVHDIRGRMVYAEFSIGF</sequence>
<organism evidence="13 14">
    <name type="scientific">Kordiimonas sediminis</name>
    <dbReference type="NCBI Taxonomy" id="1735581"/>
    <lineage>
        <taxon>Bacteria</taxon>
        <taxon>Pseudomonadati</taxon>
        <taxon>Pseudomonadota</taxon>
        <taxon>Alphaproteobacteria</taxon>
        <taxon>Kordiimonadales</taxon>
        <taxon>Kordiimonadaceae</taxon>
        <taxon>Kordiimonas</taxon>
    </lineage>
</organism>
<gene>
    <name evidence="13" type="ORF">GCM10017044_09820</name>
</gene>
<dbReference type="InterPro" id="IPR012910">
    <property type="entry name" value="Plug_dom"/>
</dbReference>
<evidence type="ECO:0000256" key="6">
    <source>
        <dbReference type="ARBA" id="ARBA00023136"/>
    </source>
</evidence>
<feature type="domain" description="TonB-dependent receptor plug" evidence="12">
    <location>
        <begin position="57"/>
        <end position="171"/>
    </location>
</feature>
<dbReference type="RefSeq" id="WP_191250421.1">
    <property type="nucleotide sequence ID" value="NZ_BNCI01000001.1"/>
</dbReference>
<evidence type="ECO:0000259" key="12">
    <source>
        <dbReference type="Pfam" id="PF07715"/>
    </source>
</evidence>
<dbReference type="InterPro" id="IPR037066">
    <property type="entry name" value="Plug_dom_sf"/>
</dbReference>
<reference evidence="13" key="2">
    <citation type="submission" date="2020-09" db="EMBL/GenBank/DDBJ databases">
        <authorList>
            <person name="Sun Q."/>
            <person name="Kim S."/>
        </authorList>
    </citation>
    <scope>NUCLEOTIDE SEQUENCE</scope>
    <source>
        <strain evidence="13">KCTC 42590</strain>
    </source>
</reference>
<dbReference type="InterPro" id="IPR039426">
    <property type="entry name" value="TonB-dep_rcpt-like"/>
</dbReference>
<keyword evidence="6 8" id="KW-0472">Membrane</keyword>
<dbReference type="Proteomes" id="UP000630923">
    <property type="component" value="Unassembled WGS sequence"/>
</dbReference>
<evidence type="ECO:0000256" key="7">
    <source>
        <dbReference type="ARBA" id="ARBA00023237"/>
    </source>
</evidence>
<comment type="subcellular location">
    <subcellularLocation>
        <location evidence="1 8">Cell outer membrane</location>
        <topology evidence="1 8">Multi-pass membrane protein</topology>
    </subcellularLocation>
</comment>
<name>A0A919ANR8_9PROT</name>
<evidence type="ECO:0000259" key="11">
    <source>
        <dbReference type="Pfam" id="PF00593"/>
    </source>
</evidence>
<feature type="chain" id="PRO_5037364402" description="TonB-dependent receptor" evidence="10">
    <location>
        <begin position="33"/>
        <end position="925"/>
    </location>
</feature>
<dbReference type="EMBL" id="BNCI01000001">
    <property type="protein sequence ID" value="GHF17479.1"/>
    <property type="molecule type" value="Genomic_DNA"/>
</dbReference>
<evidence type="ECO:0008006" key="15">
    <source>
        <dbReference type="Google" id="ProtNLM"/>
    </source>
</evidence>
<keyword evidence="2 8" id="KW-0813">Transport</keyword>
<feature type="domain" description="TonB-dependent receptor-like beta-barrel" evidence="11">
    <location>
        <begin position="404"/>
        <end position="889"/>
    </location>
</feature>
<keyword evidence="5 9" id="KW-0798">TonB box</keyword>
<dbReference type="Pfam" id="PF00593">
    <property type="entry name" value="TonB_dep_Rec_b-barrel"/>
    <property type="match status" value="1"/>
</dbReference>
<evidence type="ECO:0000256" key="10">
    <source>
        <dbReference type="SAM" id="SignalP"/>
    </source>
</evidence>
<dbReference type="Pfam" id="PF07715">
    <property type="entry name" value="Plug"/>
    <property type="match status" value="1"/>
</dbReference>
<dbReference type="InterPro" id="IPR000531">
    <property type="entry name" value="Beta-barrel_TonB"/>
</dbReference>
<keyword evidence="14" id="KW-1185">Reference proteome</keyword>
<evidence type="ECO:0000256" key="3">
    <source>
        <dbReference type="ARBA" id="ARBA00022452"/>
    </source>
</evidence>
<evidence type="ECO:0000256" key="5">
    <source>
        <dbReference type="ARBA" id="ARBA00023077"/>
    </source>
</evidence>
<feature type="signal peptide" evidence="10">
    <location>
        <begin position="1"/>
        <end position="32"/>
    </location>
</feature>
<evidence type="ECO:0000313" key="14">
    <source>
        <dbReference type="Proteomes" id="UP000630923"/>
    </source>
</evidence>
<reference evidence="13" key="1">
    <citation type="journal article" date="2014" name="Int. J. Syst. Evol. Microbiol.">
        <title>Complete genome sequence of Corynebacterium casei LMG S-19264T (=DSM 44701T), isolated from a smear-ripened cheese.</title>
        <authorList>
            <consortium name="US DOE Joint Genome Institute (JGI-PGF)"/>
            <person name="Walter F."/>
            <person name="Albersmeier A."/>
            <person name="Kalinowski J."/>
            <person name="Ruckert C."/>
        </authorList>
    </citation>
    <scope>NUCLEOTIDE SEQUENCE</scope>
    <source>
        <strain evidence="13">KCTC 42590</strain>
    </source>
</reference>
<dbReference type="Gene3D" id="2.170.130.10">
    <property type="entry name" value="TonB-dependent receptor, plug domain"/>
    <property type="match status" value="1"/>
</dbReference>
<keyword evidence="10" id="KW-0732">Signal</keyword>
<evidence type="ECO:0000256" key="4">
    <source>
        <dbReference type="ARBA" id="ARBA00022692"/>
    </source>
</evidence>
<protein>
    <recommendedName>
        <fullName evidence="15">TonB-dependent receptor</fullName>
    </recommendedName>
</protein>
<evidence type="ECO:0000256" key="2">
    <source>
        <dbReference type="ARBA" id="ARBA00022448"/>
    </source>
</evidence>
<dbReference type="SUPFAM" id="SSF56935">
    <property type="entry name" value="Porins"/>
    <property type="match status" value="1"/>
</dbReference>
<evidence type="ECO:0000313" key="13">
    <source>
        <dbReference type="EMBL" id="GHF17479.1"/>
    </source>
</evidence>
<evidence type="ECO:0000256" key="1">
    <source>
        <dbReference type="ARBA" id="ARBA00004571"/>
    </source>
</evidence>
<evidence type="ECO:0000256" key="9">
    <source>
        <dbReference type="RuleBase" id="RU003357"/>
    </source>
</evidence>
<keyword evidence="4 8" id="KW-0812">Transmembrane</keyword>
<comment type="similarity">
    <text evidence="8 9">Belongs to the TonB-dependent receptor family.</text>
</comment>
<dbReference type="AlphaFoldDB" id="A0A919ANR8"/>
<dbReference type="PANTHER" id="PTHR47234">
    <property type="match status" value="1"/>
</dbReference>
<comment type="caution">
    <text evidence="13">The sequence shown here is derived from an EMBL/GenBank/DDBJ whole genome shotgun (WGS) entry which is preliminary data.</text>
</comment>
<dbReference type="PROSITE" id="PS52016">
    <property type="entry name" value="TONB_DEPENDENT_REC_3"/>
    <property type="match status" value="1"/>
</dbReference>
<dbReference type="InterPro" id="IPR036942">
    <property type="entry name" value="Beta-barrel_TonB_sf"/>
</dbReference>
<proteinExistence type="inferred from homology"/>
<keyword evidence="7 8" id="KW-0998">Cell outer membrane</keyword>
<dbReference type="PANTHER" id="PTHR47234:SF2">
    <property type="entry name" value="TONB-DEPENDENT RECEPTOR"/>
    <property type="match status" value="1"/>
</dbReference>
<keyword evidence="3 8" id="KW-1134">Transmembrane beta strand</keyword>
<dbReference type="GO" id="GO:0009279">
    <property type="term" value="C:cell outer membrane"/>
    <property type="evidence" value="ECO:0007669"/>
    <property type="project" value="UniProtKB-SubCell"/>
</dbReference>
<evidence type="ECO:0000256" key="8">
    <source>
        <dbReference type="PROSITE-ProRule" id="PRU01360"/>
    </source>
</evidence>